<feature type="non-terminal residue" evidence="1">
    <location>
        <position position="1"/>
    </location>
</feature>
<name>A0A9X2HFT3_9MICC</name>
<gene>
    <name evidence="1" type="ORF">NBM05_14935</name>
</gene>
<keyword evidence="2" id="KW-1185">Reference proteome</keyword>
<protein>
    <submittedName>
        <fullName evidence="1">S-adenosylmethionine--2-demethylmenaquinone methyltransferase</fullName>
    </submittedName>
</protein>
<dbReference type="SUPFAM" id="SSF89562">
    <property type="entry name" value="RraA-like"/>
    <property type="match status" value="1"/>
</dbReference>
<sequence>SNPRRSGKAGSGERDVVLTFADTTFRPGAMVYADDDGILVER</sequence>
<dbReference type="Pfam" id="PF03737">
    <property type="entry name" value="RraA-like"/>
    <property type="match status" value="1"/>
</dbReference>
<organism evidence="1 2">
    <name type="scientific">Rothia santali</name>
    <dbReference type="NCBI Taxonomy" id="2949643"/>
    <lineage>
        <taxon>Bacteria</taxon>
        <taxon>Bacillati</taxon>
        <taxon>Actinomycetota</taxon>
        <taxon>Actinomycetes</taxon>
        <taxon>Micrococcales</taxon>
        <taxon>Micrococcaceae</taxon>
        <taxon>Rothia</taxon>
    </lineage>
</organism>
<dbReference type="EMBL" id="JANAFB010000068">
    <property type="protein sequence ID" value="MCP3427265.1"/>
    <property type="molecule type" value="Genomic_DNA"/>
</dbReference>
<dbReference type="Gene3D" id="3.50.30.40">
    <property type="entry name" value="Ribonuclease E inhibitor RraA/RraA-like"/>
    <property type="match status" value="1"/>
</dbReference>
<dbReference type="GO" id="GO:0032259">
    <property type="term" value="P:methylation"/>
    <property type="evidence" value="ECO:0007669"/>
    <property type="project" value="UniProtKB-KW"/>
</dbReference>
<keyword evidence="1" id="KW-0808">Transferase</keyword>
<dbReference type="InterPro" id="IPR005493">
    <property type="entry name" value="RraA/RraA-like"/>
</dbReference>
<reference evidence="1" key="1">
    <citation type="submission" date="2022-06" db="EMBL/GenBank/DDBJ databases">
        <title>Rothia sp. isolated from sandalwood seedling.</title>
        <authorList>
            <person name="Tuikhar N."/>
            <person name="Kirdat K."/>
            <person name="Thorat V."/>
            <person name="Swetha P."/>
            <person name="Padma S."/>
            <person name="Sundararaj R."/>
            <person name="Yadav A."/>
        </authorList>
    </citation>
    <scope>NUCLEOTIDE SEQUENCE</scope>
    <source>
        <strain evidence="1">AR01</strain>
    </source>
</reference>
<accession>A0A9X2HFT3</accession>
<comment type="caution">
    <text evidence="1">The sequence shown here is derived from an EMBL/GenBank/DDBJ whole genome shotgun (WGS) entry which is preliminary data.</text>
</comment>
<dbReference type="GO" id="GO:0008168">
    <property type="term" value="F:methyltransferase activity"/>
    <property type="evidence" value="ECO:0007669"/>
    <property type="project" value="UniProtKB-KW"/>
</dbReference>
<dbReference type="InterPro" id="IPR036704">
    <property type="entry name" value="RraA/RraA-like_sf"/>
</dbReference>
<keyword evidence="1" id="KW-0489">Methyltransferase</keyword>
<evidence type="ECO:0000313" key="1">
    <source>
        <dbReference type="EMBL" id="MCP3427265.1"/>
    </source>
</evidence>
<dbReference type="AlphaFoldDB" id="A0A9X2HFT3"/>
<proteinExistence type="predicted"/>
<dbReference type="Proteomes" id="UP001139502">
    <property type="component" value="Unassembled WGS sequence"/>
</dbReference>
<evidence type="ECO:0000313" key="2">
    <source>
        <dbReference type="Proteomes" id="UP001139502"/>
    </source>
</evidence>